<dbReference type="Gene3D" id="2.30.38.10">
    <property type="entry name" value="Luciferase, Domain 3"/>
    <property type="match status" value="1"/>
</dbReference>
<dbReference type="InterPro" id="IPR009081">
    <property type="entry name" value="PP-bd_ACP"/>
</dbReference>
<evidence type="ECO:0000256" key="1">
    <source>
        <dbReference type="ARBA" id="ARBA00001957"/>
    </source>
</evidence>
<dbReference type="SUPFAM" id="SSF103473">
    <property type="entry name" value="MFS general substrate transporter"/>
    <property type="match status" value="1"/>
</dbReference>
<dbReference type="FunFam" id="3.40.50.980:FF:000001">
    <property type="entry name" value="Non-ribosomal peptide synthetase"/>
    <property type="match status" value="1"/>
</dbReference>
<dbReference type="FunFam" id="1.10.1200.10:FF:000016">
    <property type="entry name" value="Non-ribosomal peptide synthase"/>
    <property type="match status" value="1"/>
</dbReference>
<dbReference type="InterPro" id="IPR010071">
    <property type="entry name" value="AA_adenyl_dom"/>
</dbReference>
<dbReference type="FunFam" id="3.40.50.12780:FF:000012">
    <property type="entry name" value="Non-ribosomal peptide synthetase"/>
    <property type="match status" value="1"/>
</dbReference>
<dbReference type="GO" id="GO:0043041">
    <property type="term" value="P:amino acid activation for nonribosomal peptide biosynthetic process"/>
    <property type="evidence" value="ECO:0007669"/>
    <property type="project" value="TreeGrafter"/>
</dbReference>
<keyword evidence="4" id="KW-0812">Transmembrane</keyword>
<feature type="transmembrane region" description="Helical" evidence="4">
    <location>
        <begin position="3043"/>
        <end position="3071"/>
    </location>
</feature>
<name>A0A8J4EFN4_9ACTN</name>
<dbReference type="InterPro" id="IPR036259">
    <property type="entry name" value="MFS_trans_sf"/>
</dbReference>
<dbReference type="Gene3D" id="1.10.1200.10">
    <property type="entry name" value="ACP-like"/>
    <property type="match status" value="3"/>
</dbReference>
<dbReference type="GO" id="GO:0072330">
    <property type="term" value="P:monocarboxylic acid biosynthetic process"/>
    <property type="evidence" value="ECO:0007669"/>
    <property type="project" value="UniProtKB-ARBA"/>
</dbReference>
<dbReference type="Pfam" id="PF13193">
    <property type="entry name" value="AMP-binding_C"/>
    <property type="match status" value="3"/>
</dbReference>
<dbReference type="SMART" id="SM00824">
    <property type="entry name" value="PKS_TE"/>
    <property type="match status" value="1"/>
</dbReference>
<evidence type="ECO:0000313" key="6">
    <source>
        <dbReference type="EMBL" id="GIJ73870.1"/>
    </source>
</evidence>
<dbReference type="InterPro" id="IPR000873">
    <property type="entry name" value="AMP-dep_synth/lig_dom"/>
</dbReference>
<feature type="transmembrane region" description="Helical" evidence="4">
    <location>
        <begin position="3275"/>
        <end position="3296"/>
    </location>
</feature>
<feature type="transmembrane region" description="Helical" evidence="4">
    <location>
        <begin position="3190"/>
        <end position="3213"/>
    </location>
</feature>
<reference evidence="6" key="1">
    <citation type="submission" date="2021-01" db="EMBL/GenBank/DDBJ databases">
        <title>Whole genome shotgun sequence of Virgisporangium ochraceum NBRC 16418.</title>
        <authorList>
            <person name="Komaki H."/>
            <person name="Tamura T."/>
        </authorList>
    </citation>
    <scope>NUCLEOTIDE SEQUENCE</scope>
    <source>
        <strain evidence="6">NBRC 16418</strain>
    </source>
</reference>
<feature type="domain" description="Carrier" evidence="5">
    <location>
        <begin position="1530"/>
        <end position="1605"/>
    </location>
</feature>
<dbReference type="PANTHER" id="PTHR45527">
    <property type="entry name" value="NONRIBOSOMAL PEPTIDE SYNTHETASE"/>
    <property type="match status" value="1"/>
</dbReference>
<dbReference type="SUPFAM" id="SSF47336">
    <property type="entry name" value="ACP-like"/>
    <property type="match status" value="3"/>
</dbReference>
<feature type="domain" description="Carrier" evidence="5">
    <location>
        <begin position="2551"/>
        <end position="2622"/>
    </location>
</feature>
<proteinExistence type="predicted"/>
<dbReference type="SMART" id="SM00823">
    <property type="entry name" value="PKS_PP"/>
    <property type="match status" value="3"/>
</dbReference>
<dbReference type="CDD" id="cd05930">
    <property type="entry name" value="A_NRPS"/>
    <property type="match status" value="2"/>
</dbReference>
<dbReference type="PANTHER" id="PTHR45527:SF1">
    <property type="entry name" value="FATTY ACID SYNTHASE"/>
    <property type="match status" value="1"/>
</dbReference>
<dbReference type="NCBIfam" id="TIGR01733">
    <property type="entry name" value="AA-adenyl-dom"/>
    <property type="match status" value="3"/>
</dbReference>
<keyword evidence="2" id="KW-0596">Phosphopantetheine</keyword>
<dbReference type="PROSITE" id="PS00455">
    <property type="entry name" value="AMP_BINDING"/>
    <property type="match status" value="3"/>
</dbReference>
<gene>
    <name evidence="6" type="ORF">Voc01_087870</name>
</gene>
<feature type="transmembrane region" description="Helical" evidence="4">
    <location>
        <begin position="3164"/>
        <end position="3184"/>
    </location>
</feature>
<keyword evidence="4" id="KW-1133">Transmembrane helix</keyword>
<dbReference type="Pfam" id="PF00550">
    <property type="entry name" value="PP-binding"/>
    <property type="match status" value="3"/>
</dbReference>
<dbReference type="FunFam" id="2.30.38.10:FF:000001">
    <property type="entry name" value="Non-ribosomal peptide synthetase PvdI"/>
    <property type="match status" value="1"/>
</dbReference>
<dbReference type="InterPro" id="IPR006162">
    <property type="entry name" value="Ppantetheine_attach_site"/>
</dbReference>
<dbReference type="CDD" id="cd19531">
    <property type="entry name" value="LCL_NRPS-like"/>
    <property type="match status" value="2"/>
</dbReference>
<dbReference type="GO" id="GO:0044550">
    <property type="term" value="P:secondary metabolite biosynthetic process"/>
    <property type="evidence" value="ECO:0007669"/>
    <property type="project" value="UniProtKB-ARBA"/>
</dbReference>
<protein>
    <recommendedName>
        <fullName evidence="5">Carrier domain-containing protein</fullName>
    </recommendedName>
</protein>
<evidence type="ECO:0000256" key="2">
    <source>
        <dbReference type="ARBA" id="ARBA00022450"/>
    </source>
</evidence>
<dbReference type="GO" id="GO:0031177">
    <property type="term" value="F:phosphopantetheine binding"/>
    <property type="evidence" value="ECO:0007669"/>
    <property type="project" value="InterPro"/>
</dbReference>
<dbReference type="Pfam" id="PF07690">
    <property type="entry name" value="MFS_1"/>
    <property type="match status" value="1"/>
</dbReference>
<dbReference type="InterPro" id="IPR001031">
    <property type="entry name" value="Thioesterase"/>
</dbReference>
<feature type="transmembrane region" description="Helical" evidence="4">
    <location>
        <begin position="3225"/>
        <end position="3248"/>
    </location>
</feature>
<dbReference type="Gene3D" id="3.40.50.12780">
    <property type="entry name" value="N-terminal domain of ligase-like"/>
    <property type="match status" value="2"/>
</dbReference>
<feature type="transmembrane region" description="Helical" evidence="4">
    <location>
        <begin position="2926"/>
        <end position="2947"/>
    </location>
</feature>
<dbReference type="Gene3D" id="3.40.50.1820">
    <property type="entry name" value="alpha/beta hydrolase"/>
    <property type="match status" value="1"/>
</dbReference>
<dbReference type="Gene3D" id="3.30.559.30">
    <property type="entry name" value="Nonribosomal peptide synthetase, condensation domain"/>
    <property type="match status" value="2"/>
</dbReference>
<dbReference type="InterPro" id="IPR023213">
    <property type="entry name" value="CAT-like_dom_sf"/>
</dbReference>
<feature type="domain" description="Carrier" evidence="5">
    <location>
        <begin position="499"/>
        <end position="574"/>
    </location>
</feature>
<dbReference type="GO" id="GO:0003824">
    <property type="term" value="F:catalytic activity"/>
    <property type="evidence" value="ECO:0007669"/>
    <property type="project" value="InterPro"/>
</dbReference>
<comment type="cofactor">
    <cofactor evidence="1">
        <name>pantetheine 4'-phosphate</name>
        <dbReference type="ChEBI" id="CHEBI:47942"/>
    </cofactor>
</comment>
<dbReference type="Pfam" id="PF00501">
    <property type="entry name" value="AMP-binding"/>
    <property type="match status" value="3"/>
</dbReference>
<dbReference type="NCBIfam" id="NF003417">
    <property type="entry name" value="PRK04813.1"/>
    <property type="match status" value="3"/>
</dbReference>
<dbReference type="GO" id="GO:0005737">
    <property type="term" value="C:cytoplasm"/>
    <property type="evidence" value="ECO:0007669"/>
    <property type="project" value="TreeGrafter"/>
</dbReference>
<dbReference type="Proteomes" id="UP000635606">
    <property type="component" value="Unassembled WGS sequence"/>
</dbReference>
<dbReference type="InterPro" id="IPR045851">
    <property type="entry name" value="AMP-bd_C_sf"/>
</dbReference>
<dbReference type="GO" id="GO:0022857">
    <property type="term" value="F:transmembrane transporter activity"/>
    <property type="evidence" value="ECO:0007669"/>
    <property type="project" value="InterPro"/>
</dbReference>
<keyword evidence="4" id="KW-0472">Membrane</keyword>
<dbReference type="CDD" id="cd06173">
    <property type="entry name" value="MFS_MefA_like"/>
    <property type="match status" value="1"/>
</dbReference>
<dbReference type="InterPro" id="IPR025110">
    <property type="entry name" value="AMP-bd_C"/>
</dbReference>
<feature type="transmembrane region" description="Helical" evidence="4">
    <location>
        <begin position="3102"/>
        <end position="3123"/>
    </location>
</feature>
<sequence>MTVLSTVDTGTVLDRFLAQVTRTPDATAVLAGDVTLSYRDTLARARALATRLRAGGAGPGGLVAVCVDRSEHLVVAPLAVWLTGAAYLPLDPAYPPARTAMVLEDARAQAVVATRGTRPVVPDGAVPVTLIEDAADGPDPADHPAPGGADAAYVIYTSGSTGRPKGVVVEHDALANFVTAMRRVFGGGPEHRWLASTSLAFDISGLELYLPLTTGGTVVVSGVAGHDGAAVVSLVDERRVTHVQATPSAWRLLLAAGLDRPDLVALVGGEALPLPLARRLRERVGRLVNMYGPTETTIWSTCWDVPDNPDHVSIGRPIDRTVVWVLDPDRGILPIGVPGELYIGGAGVAREYLRRPGLTAERFVPDPFADGRLYRTGDQVRWRPDGTLEYLGRFDDQLKLRGHRIEPGEIEAALLRHPAVVEAAVVVRPDPAGDPVLVGYVSLRDTVAVQDLRAFLAADLPPAMVPGPIVVLDRLPVTPNGKLDRKALPAPDTAGTTREPVTPTEIAVARVWRQALGLARLGADDDVFAAGGHSLQAMAVAAELNRALGRPVPVGLVFAHPTVAGLADAVDHTVVEESALATIPVIDRVDGAAHRCSYSQLSMWLAERLNPDRLMLNTFAGLRLRGDLDREALAGAFADLVARHEMLRTVFVEVDGEPCQIVLPTVTVPVADLDLRDGPDADAAAHAEADRLWRERFDLGRGPLLRATLARTGEREHLLLTVWHHIAIDGWSLATALEELGAHYARRAGGGDALPDLPVQYLDFAAWERRRVDDGDLDAAIAVWREKLAGDRPDAVVAAVPAPPGGPARGAKLTTVLPTALVDRLRAAGTGITPFHVLITGFTALLSRYTGCDDLTVGVVVAGRPHPQLADLIGSFVQTLPARATDITATSFRDLLSRVRAAVVNAVVVQDVPYDLIKDPDHPPLRYACLMIEDDTGPVTGFGGLAADRWHHEFDDVMFDLSLQAGHVPDGLQVTVEYRADRYDGATAHRLATHLRTLCEAMADAPDDPIGRLPLLTADERHRAVEGWNPPPPTDPAEPVLALVAAQPAGAVALVDPDGTTTTYGELVARAAGLARHLTGLGVRPEEPVAVHLERTSAAAVAVLGVLAAGAAYVPVSTAAPAARVEAQLADAGVRFAVTAGACALPPGVSTVDLATVEPGDALPVLGGDRLAYVIYTSGSTGVPKGVRVTHANLANTYRAWRAQFGLAAPRLLQIADLGFDVFTSDLMRGLCSGGTVVFCPRETVLDPAALAAVVVAHRISMVELVPAVARLLAEHLRATGGRLDGLDLLVVGSDQVFVRDYAELVELVGPHTTVVNSYGVTEAAIDSTAYAGPVPPGDPAAPMPIGWPMPGMTADVLDAFDRPTPVGVTGELVVGGDGVARGYTDAEQTAARFGPDPLRAGRRVYRTGDLARRRPDGAIDLLGRVDGQLKIRGYRIEPGEIEAVLRDLPRVSDCAVAAWPGRTGQLQLVAYVVGEAPDPGAVRARLPEYMVPAAYLTVPRLPLNASGKVDRRALPAPDPSELAGVPYVEPAGPTQRALADIWRRLLGVDRVGGDDSFVGLGGHSLLAARFVAAVRAELGVELPLRAVFDLGTVAALAGLVDGGAAAGPGVVIPRRPSGVDAPLSPVQRRMWFLEQLEPGTGTLNVPDLLRLRGPLDLAALERAWNVLCGRHEALRVSYVGDPPVQRVADPAERPLTVTDVADLDAARALAHDDVAAPFDLAAGPLWRLRVLRLAPDDHVLSLVVHHSITDDWSGRILFEELALAYGGHDLPPPMVSHGDVAAWQWERLTTGREAVATEFWRAALAGAPEVLDLPTDRPRPPVQRPDGGTVWRRVPADVSGRLDRLSAAEGATGFMTLLAAYAVLLARFSGQHDVSVGAPVAGREAPDLQRVVGCLLNTLVLRVRPLPGQTFRELVGATKGVVLDALSHADLPFERLVDVLNPPRSLAHSPLFQAMFNVIEADGPPLRLPGVEVDHLGHELTTTKADVSMTATRHPGGLDLYVTYRADLFEPGTAADLVDRYVALLAAITDDPDRDWLDLPLGGVAVTAAVRADPPTTTLGGLFEDQVARTPHATALVTGAGRVTYADLNARANRLAHGLRRRGVRPGTLVAVAVERSVDLVVAVLGVLKAGGAYVPLDTTHPTARLAAVLDRARPVLLVTDAVVPVPFDGPRLHPADCGDEPAEDPTPLAGPDDLAYVVHTSGSTGVPKGVLCHHRGAVNYLSFVTRRFGVSTSDTVLQVAGIAFDASVRDLLGPLTVGATVVLLRPEDAKEPAAMLAAVRRHRVTCLLSVVPTLLRGMVASGEPVDGNTVRLLLCSGERMYRRDVADAHALFGPQSTVVNQYGPTECTMTSTFHVAEPGGDPAEPLPVGGPIDGCRIHVLDHRQRPVPAGVPGEVWIGGTGVTAGYLNDREQTDERFRPDPAGGRMYRTGDRGRLRRDGTLVFLGRLDQQVKIRGLRVEPGEVEAHLRELPGVTAAAVVADSTRLVGYLAGDVLDLEAFRATLRERLPEHLVPAVLVEVAAMPLTANGKVDRGALPAPPAPAPSARYEPPATDAERRVADAFAEVLGVERVGRTDHFFDLGGDSFAAVSVARLVGSGMRVLDLFRAPTVAALAAVLATDDAGTGLLHELTPPGAPRTLSVVCVPYAGGSPISFQPLAAALPAGYALYGVALPGHEVTRPDEEALPLEVVAGAVADEILSTVDGPVAVYGHCSGSAFAIEIARRLEDAGRPLHAVYVAAAFPSTRLPGKLLGRLTLDRFQSDRTYQTFFRSMGGFGDGLTPDEVRQIIRNLRHDSTAAEDYFTRTLHDPGHRRLAAPIVCVVGDRDPLTEYHAERFREWESYSDSVDLVVLERSGHYFLKHRAASVAEVIGGLRSGSAQKTTDPAPRRGFGTFAAVAASQFVSLLGSGMTSFALGVWMFQKTGSVTLLGLIAACALAPGIVVSPFAGAVVDRADRRKVMLLADLGAGVGTLVLAALIWSGDLRPWHLFVVLSWSSVCSAFQRPAYLSAVPQLIPKRYLARANGFAMSLDAGSQVLAPLLAGALVVTIGLAGVILVDVVTFSVSVLVLLLLRFPNALPWRRRESIRAEIAGGFRYITARHGIMALLVQAAACNVLLAMLGVLVTPLVLRTIDDPGALGVVMAAGGVGALAGGLAMAVWGGPAKLMHGILGYALAGGVFIAVLGLGSGVPLMAAGMFGFWATLAVSNACYTVLIQVKVPHHLHGRVFAINQMVAFSTMPVGFLLAGPLADDVFEPLFAPGGALAGGLLGTGPGRGVALLLVVIGVLTVLVNAAGYAYPRLRRLDSDTPDAQPDEEIAVGDRR</sequence>
<dbReference type="InterPro" id="IPR036736">
    <property type="entry name" value="ACP-like_sf"/>
</dbReference>
<dbReference type="InterPro" id="IPR020806">
    <property type="entry name" value="PKS_PP-bd"/>
</dbReference>
<dbReference type="PROSITE" id="PS00012">
    <property type="entry name" value="PHOSPHOPANTETHEINE"/>
    <property type="match status" value="1"/>
</dbReference>
<dbReference type="FunFam" id="3.30.300.30:FF:000010">
    <property type="entry name" value="Enterobactin synthetase component F"/>
    <property type="match status" value="1"/>
</dbReference>
<dbReference type="InterPro" id="IPR001242">
    <property type="entry name" value="Condensation_dom"/>
</dbReference>
<dbReference type="EMBL" id="BOPH01000126">
    <property type="protein sequence ID" value="GIJ73870.1"/>
    <property type="molecule type" value="Genomic_DNA"/>
</dbReference>
<dbReference type="Gene3D" id="3.40.50.980">
    <property type="match status" value="2"/>
</dbReference>
<dbReference type="Gene3D" id="3.30.559.10">
    <property type="entry name" value="Chloramphenicol acetyltransferase-like domain"/>
    <property type="match status" value="2"/>
</dbReference>
<keyword evidence="3" id="KW-0597">Phosphoprotein</keyword>
<dbReference type="PROSITE" id="PS50075">
    <property type="entry name" value="CARRIER"/>
    <property type="match status" value="3"/>
</dbReference>
<dbReference type="InterPro" id="IPR042099">
    <property type="entry name" value="ANL_N_sf"/>
</dbReference>
<dbReference type="InterPro" id="IPR029058">
    <property type="entry name" value="AB_hydrolase_fold"/>
</dbReference>
<accession>A0A8J4EFN4</accession>
<comment type="caution">
    <text evidence="6">The sequence shown here is derived from an EMBL/GenBank/DDBJ whole genome shotgun (WGS) entry which is preliminary data.</text>
</comment>
<evidence type="ECO:0000256" key="4">
    <source>
        <dbReference type="SAM" id="Phobius"/>
    </source>
</evidence>
<evidence type="ECO:0000259" key="5">
    <source>
        <dbReference type="PROSITE" id="PS50075"/>
    </source>
</evidence>
<dbReference type="Pfam" id="PF00668">
    <property type="entry name" value="Condensation"/>
    <property type="match status" value="2"/>
</dbReference>
<dbReference type="Gene3D" id="1.20.1250.20">
    <property type="entry name" value="MFS general substrate transporter like domains"/>
    <property type="match status" value="1"/>
</dbReference>
<dbReference type="Gene3D" id="3.30.300.30">
    <property type="match status" value="3"/>
</dbReference>
<keyword evidence="7" id="KW-1185">Reference proteome</keyword>
<dbReference type="SUPFAM" id="SSF52777">
    <property type="entry name" value="CoA-dependent acyltransferases"/>
    <property type="match status" value="4"/>
</dbReference>
<dbReference type="InterPro" id="IPR020802">
    <property type="entry name" value="TesA-like"/>
</dbReference>
<evidence type="ECO:0000313" key="7">
    <source>
        <dbReference type="Proteomes" id="UP000635606"/>
    </source>
</evidence>
<organism evidence="6 7">
    <name type="scientific">Virgisporangium ochraceum</name>
    <dbReference type="NCBI Taxonomy" id="65505"/>
    <lineage>
        <taxon>Bacteria</taxon>
        <taxon>Bacillati</taxon>
        <taxon>Actinomycetota</taxon>
        <taxon>Actinomycetes</taxon>
        <taxon>Micromonosporales</taxon>
        <taxon>Micromonosporaceae</taxon>
        <taxon>Virgisporangium</taxon>
    </lineage>
</organism>
<dbReference type="GO" id="GO:0008610">
    <property type="term" value="P:lipid biosynthetic process"/>
    <property type="evidence" value="ECO:0007669"/>
    <property type="project" value="UniProtKB-ARBA"/>
</dbReference>
<feature type="transmembrane region" description="Helical" evidence="4">
    <location>
        <begin position="2891"/>
        <end position="2920"/>
    </location>
</feature>
<dbReference type="SUPFAM" id="SSF53474">
    <property type="entry name" value="alpha/beta-Hydrolases"/>
    <property type="match status" value="1"/>
</dbReference>
<dbReference type="Pfam" id="PF00975">
    <property type="entry name" value="Thioesterase"/>
    <property type="match status" value="1"/>
</dbReference>
<feature type="transmembrane region" description="Helical" evidence="4">
    <location>
        <begin position="2986"/>
        <end position="3006"/>
    </location>
</feature>
<evidence type="ECO:0000256" key="3">
    <source>
        <dbReference type="ARBA" id="ARBA00022553"/>
    </source>
</evidence>
<dbReference type="InterPro" id="IPR011701">
    <property type="entry name" value="MFS"/>
</dbReference>
<dbReference type="SUPFAM" id="SSF56801">
    <property type="entry name" value="Acetyl-CoA synthetase-like"/>
    <property type="match status" value="3"/>
</dbReference>
<feature type="transmembrane region" description="Helical" evidence="4">
    <location>
        <begin position="2959"/>
        <end position="2980"/>
    </location>
</feature>
<dbReference type="RefSeq" id="WP_203933687.1">
    <property type="nucleotide sequence ID" value="NZ_BOPH01000126.1"/>
</dbReference>
<feature type="transmembrane region" description="Helical" evidence="4">
    <location>
        <begin position="3135"/>
        <end position="3157"/>
    </location>
</feature>
<dbReference type="InterPro" id="IPR020845">
    <property type="entry name" value="AMP-binding_CS"/>
</dbReference>